<dbReference type="EMBL" id="FR687359">
    <property type="protein sequence ID" value="CBW73738.1"/>
    <property type="molecule type" value="Genomic_DNA"/>
</dbReference>
<protein>
    <submittedName>
        <fullName evidence="2">Transposase</fullName>
    </submittedName>
</protein>
<evidence type="ECO:0000259" key="1">
    <source>
        <dbReference type="Pfam" id="PF01609"/>
    </source>
</evidence>
<organism evidence="2 3">
    <name type="scientific">Mycetohabitans rhizoxinica (strain DSM 19002 / CIP 109453 / HKI 454)</name>
    <name type="common">Paraburkholderia rhizoxinica</name>
    <dbReference type="NCBI Taxonomy" id="882378"/>
    <lineage>
        <taxon>Bacteria</taxon>
        <taxon>Pseudomonadati</taxon>
        <taxon>Pseudomonadota</taxon>
        <taxon>Betaproteobacteria</taxon>
        <taxon>Burkholderiales</taxon>
        <taxon>Burkholderiaceae</taxon>
        <taxon>Mycetohabitans</taxon>
    </lineage>
</organism>
<dbReference type="HOGENOM" id="CLU_1529805_0_0_4"/>
<dbReference type="KEGG" id="brh:RBRH_00897"/>
<dbReference type="Pfam" id="PF01609">
    <property type="entry name" value="DDE_Tnp_1"/>
    <property type="match status" value="1"/>
</dbReference>
<dbReference type="GO" id="GO:0003677">
    <property type="term" value="F:DNA binding"/>
    <property type="evidence" value="ECO:0007669"/>
    <property type="project" value="InterPro"/>
</dbReference>
<dbReference type="PANTHER" id="PTHR35604:SF2">
    <property type="entry name" value="TRANSPOSASE INSH FOR INSERTION SEQUENCE ELEMENT IS5A-RELATED"/>
    <property type="match status" value="1"/>
</dbReference>
<name>E5AL65_MYCRK</name>
<dbReference type="STRING" id="882378.RBRH_00897"/>
<sequence>MAPIGVGDADRGQRDAWRTRTAAARRHECGRDADSCLNLDEKYAGQTRSRDEPDPKKSNQWYFGMKAHISVDAESGLVHRVVTTTAKVNDKRCFDELLHGDETSVWADRDYNYPDIRRRCAEQSISACIARRKRPGEPRWRIEREINHVIAKVRSRVEHAFRILKQPFSYVKTRY</sequence>
<dbReference type="PANTHER" id="PTHR35604">
    <property type="entry name" value="TRANSPOSASE INSH FOR INSERTION SEQUENCE ELEMENT IS5A-RELATED"/>
    <property type="match status" value="1"/>
</dbReference>
<feature type="domain" description="Transposase IS4-like" evidence="1">
    <location>
        <begin position="55"/>
        <end position="175"/>
    </location>
</feature>
<evidence type="ECO:0000313" key="2">
    <source>
        <dbReference type="EMBL" id="CBW73738.1"/>
    </source>
</evidence>
<dbReference type="AlphaFoldDB" id="E5AL65"/>
<dbReference type="GO" id="GO:0006313">
    <property type="term" value="P:DNA transposition"/>
    <property type="evidence" value="ECO:0007669"/>
    <property type="project" value="InterPro"/>
</dbReference>
<evidence type="ECO:0000313" key="3">
    <source>
        <dbReference type="Proteomes" id="UP000007437"/>
    </source>
</evidence>
<reference evidence="2 3" key="1">
    <citation type="journal article" date="2011" name="J. Bacteriol.">
        <title>Complete genome sequence of Burkholderia rhizoxinica, an endosymbiont of Rhizopus microsporus.</title>
        <authorList>
            <person name="Lackner G."/>
            <person name="Moebius N."/>
            <person name="Partida-Martinez L."/>
            <person name="Hertweck C."/>
        </authorList>
    </citation>
    <scope>NUCLEOTIDE SEQUENCE [LARGE SCALE GENOMIC DNA]</scope>
    <source>
        <strain evidence="3">DSM 19002 / CIP 109453 / HKI 454</strain>
    </source>
</reference>
<dbReference type="InterPro" id="IPR002559">
    <property type="entry name" value="Transposase_11"/>
</dbReference>
<accession>E5AL65</accession>
<dbReference type="eggNOG" id="COG3039">
    <property type="taxonomic scope" value="Bacteria"/>
</dbReference>
<gene>
    <name evidence="2" type="ordered locus">RBRH_00897</name>
</gene>
<dbReference type="GO" id="GO:0004803">
    <property type="term" value="F:transposase activity"/>
    <property type="evidence" value="ECO:0007669"/>
    <property type="project" value="InterPro"/>
</dbReference>
<dbReference type="Proteomes" id="UP000007437">
    <property type="component" value="Chromosome"/>
</dbReference>
<proteinExistence type="predicted"/>